<protein>
    <submittedName>
        <fullName evidence="4">Transport-associated protein</fullName>
    </submittedName>
</protein>
<dbReference type="Proteomes" id="UP000006844">
    <property type="component" value="Chromosome"/>
</dbReference>
<dbReference type="KEGG" id="tsa:AciPR4_2215"/>
<accession>E8UX54</accession>
<feature type="region of interest" description="Disordered" evidence="1">
    <location>
        <begin position="107"/>
        <end position="232"/>
    </location>
</feature>
<evidence type="ECO:0000259" key="3">
    <source>
        <dbReference type="PROSITE" id="PS50914"/>
    </source>
</evidence>
<feature type="chain" id="PRO_5003232783" evidence="2">
    <location>
        <begin position="28"/>
        <end position="470"/>
    </location>
</feature>
<feature type="compositionally biased region" description="Low complexity" evidence="1">
    <location>
        <begin position="182"/>
        <end position="224"/>
    </location>
</feature>
<dbReference type="InterPro" id="IPR051686">
    <property type="entry name" value="Lipoprotein_DolP"/>
</dbReference>
<keyword evidence="2" id="KW-0732">Signal</keyword>
<organism evidence="4 5">
    <name type="scientific">Terriglobus saanensis (strain ATCC BAA-1853 / DSM 23119 / SP1PR4)</name>
    <dbReference type="NCBI Taxonomy" id="401053"/>
    <lineage>
        <taxon>Bacteria</taxon>
        <taxon>Pseudomonadati</taxon>
        <taxon>Acidobacteriota</taxon>
        <taxon>Terriglobia</taxon>
        <taxon>Terriglobales</taxon>
        <taxon>Acidobacteriaceae</taxon>
        <taxon>Terriglobus</taxon>
    </lineage>
</organism>
<reference evidence="4 5" key="1">
    <citation type="journal article" date="2012" name="Stand. Genomic Sci.">
        <title>Complete genome sequence of Terriglobus saanensis type strain SP1PR4(T), an Acidobacteria from tundra soil.</title>
        <authorList>
            <person name="Rawat S.R."/>
            <person name="Mannisto M.K."/>
            <person name="Starovoytov V."/>
            <person name="Goodwin L."/>
            <person name="Nolan M."/>
            <person name="Hauser L."/>
            <person name="Land M."/>
            <person name="Davenport K.W."/>
            <person name="Woyke T."/>
            <person name="Haggblom M.M."/>
        </authorList>
    </citation>
    <scope>NUCLEOTIDE SEQUENCE</scope>
    <source>
        <strain evidence="5">ATCC BAA-1853 / DSM 23119 / SP1PR4</strain>
    </source>
</reference>
<feature type="compositionally biased region" description="Low complexity" evidence="1">
    <location>
        <begin position="153"/>
        <end position="168"/>
    </location>
</feature>
<name>E8UX54_TERSS</name>
<feature type="signal peptide" evidence="2">
    <location>
        <begin position="1"/>
        <end position="27"/>
    </location>
</feature>
<keyword evidence="5" id="KW-1185">Reference proteome</keyword>
<evidence type="ECO:0000256" key="1">
    <source>
        <dbReference type="SAM" id="MobiDB-lite"/>
    </source>
</evidence>
<dbReference type="eggNOG" id="COG2823">
    <property type="taxonomic scope" value="Bacteria"/>
</dbReference>
<gene>
    <name evidence="4" type="ordered locus">AciPR4_2215</name>
</gene>
<dbReference type="STRING" id="401053.AciPR4_2215"/>
<evidence type="ECO:0000256" key="2">
    <source>
        <dbReference type="SAM" id="SignalP"/>
    </source>
</evidence>
<evidence type="ECO:0000313" key="4">
    <source>
        <dbReference type="EMBL" id="ADV83017.1"/>
    </source>
</evidence>
<dbReference type="PROSITE" id="PS50914">
    <property type="entry name" value="BON"/>
    <property type="match status" value="1"/>
</dbReference>
<sequence>MNSNWLRALMMPAVLAGAILSSDNAIAQKVAVSDAQVQANVLRALAGEGKLSNQAITTSTVFGTVTLTGAVADNSSRDLAEKVVSHTDGVKKVIDQLQVGQDAVVAAQQQPPQGQQPGQDQQQGMDQNAPMNQNAPNQTAQMEQDGQAALDGQNQQGYPQQQQDPTQPRRLYRRDYERQMAQQQQNGQDPQGQVPQGYGQPQGYPQQQQAYGQLQQGYGQPQQGGRPGGVSVQIPAGTMVNVRLNRWLTSDHVQAGTGFDGFIANDVVAGNEIALPRGATVQGTVLDVQQAGALKGKGSITLQLQTVQLAGKTYPLQSEPWTIDGRDKTGQTVGSTAFGAIFGALIGGAVGGGAGAGAGAAIGGVAGLGTSAIAGGGQAVIPGEAIVNFRLTAPSQVVTVSEGEMQRLGGYAGPATDYPRGPGPAYGYAGPYGGYPYGYPAVGIGIGIGYPYYGGYYRRPYYRGYYGRRY</sequence>
<dbReference type="Pfam" id="PF04972">
    <property type="entry name" value="BON"/>
    <property type="match status" value="1"/>
</dbReference>
<dbReference type="PANTHER" id="PTHR34606:SF15">
    <property type="entry name" value="BON DOMAIN-CONTAINING PROTEIN"/>
    <property type="match status" value="1"/>
</dbReference>
<dbReference type="Gene3D" id="3.30.1340.30">
    <property type="match status" value="1"/>
</dbReference>
<dbReference type="SMART" id="SM00749">
    <property type="entry name" value="BON"/>
    <property type="match status" value="1"/>
</dbReference>
<proteinExistence type="predicted"/>
<dbReference type="HOGENOM" id="CLU_573377_0_0_0"/>
<dbReference type="AlphaFoldDB" id="E8UX54"/>
<feature type="domain" description="BON" evidence="3">
    <location>
        <begin position="33"/>
        <end position="101"/>
    </location>
</feature>
<dbReference type="InterPro" id="IPR007055">
    <property type="entry name" value="BON_dom"/>
</dbReference>
<dbReference type="PANTHER" id="PTHR34606">
    <property type="entry name" value="BON DOMAIN-CONTAINING PROTEIN"/>
    <property type="match status" value="1"/>
</dbReference>
<evidence type="ECO:0000313" key="5">
    <source>
        <dbReference type="Proteomes" id="UP000006844"/>
    </source>
</evidence>
<feature type="compositionally biased region" description="Low complexity" evidence="1">
    <location>
        <begin position="107"/>
        <end position="142"/>
    </location>
</feature>
<dbReference type="EMBL" id="CP002467">
    <property type="protein sequence ID" value="ADV83017.1"/>
    <property type="molecule type" value="Genomic_DNA"/>
</dbReference>
<dbReference type="InterPro" id="IPR014004">
    <property type="entry name" value="Transpt-assoc_nodulatn_dom_bac"/>
</dbReference>